<sequence length="238" mass="25795">MSTTRRFYVEHISRETELTGDAYTHARSVLRLKEGDEVVLFDGSGREYTAIVNRVSKGSLLCGVLSERACDKDSRVPLCLCVGALKGDKTELVVQKATELGAAEVIVFSSRFCAAYMNEKKLERLRRVAREAAQQCRRATVPAVRYFDSLPAALEACADYKNKLFACEFAERSEADLRALSGSCALVVGSEGGFAEEEFAAARAAGFAGVTLGRRILRAETAAIAFTAVVAYLLGELG</sequence>
<dbReference type="PANTHER" id="PTHR30027">
    <property type="entry name" value="RIBOSOMAL RNA SMALL SUBUNIT METHYLTRANSFERASE E"/>
    <property type="match status" value="1"/>
</dbReference>
<comment type="similarity">
    <text evidence="2 12">Belongs to the RNA methyltransferase RsmE family.</text>
</comment>
<evidence type="ECO:0000256" key="3">
    <source>
        <dbReference type="ARBA" id="ARBA00012328"/>
    </source>
</evidence>
<dbReference type="GO" id="GO:0070042">
    <property type="term" value="F:rRNA (uridine-N3-)-methyltransferase activity"/>
    <property type="evidence" value="ECO:0007669"/>
    <property type="project" value="TreeGrafter"/>
</dbReference>
<evidence type="ECO:0000256" key="11">
    <source>
        <dbReference type="ARBA" id="ARBA00047944"/>
    </source>
</evidence>
<dbReference type="InterPro" id="IPR029026">
    <property type="entry name" value="tRNA_m1G_MTases_N"/>
</dbReference>
<accession>A0A9D2ARD3</accession>
<dbReference type="PANTHER" id="PTHR30027:SF3">
    <property type="entry name" value="16S RRNA (URACIL(1498)-N(3))-METHYLTRANSFERASE"/>
    <property type="match status" value="1"/>
</dbReference>
<reference evidence="15" key="1">
    <citation type="journal article" date="2021" name="PeerJ">
        <title>Extensive microbial diversity within the chicken gut microbiome revealed by metagenomics and culture.</title>
        <authorList>
            <person name="Gilroy R."/>
            <person name="Ravi A."/>
            <person name="Getino M."/>
            <person name="Pursley I."/>
            <person name="Horton D.L."/>
            <person name="Alikhan N.F."/>
            <person name="Baker D."/>
            <person name="Gharbi K."/>
            <person name="Hall N."/>
            <person name="Watson M."/>
            <person name="Adriaenssens E.M."/>
            <person name="Foster-Nyarko E."/>
            <person name="Jarju S."/>
            <person name="Secka A."/>
            <person name="Antonio M."/>
            <person name="Oren A."/>
            <person name="Chaudhuri R.R."/>
            <person name="La Ragione R."/>
            <person name="Hildebrand F."/>
            <person name="Pallen M.J."/>
        </authorList>
    </citation>
    <scope>NUCLEOTIDE SEQUENCE</scope>
    <source>
        <strain evidence="15">26628</strain>
    </source>
</reference>
<keyword evidence="8 12" id="KW-0808">Transferase</keyword>
<comment type="subcellular location">
    <subcellularLocation>
        <location evidence="1 12">Cytoplasm</location>
    </subcellularLocation>
</comment>
<comment type="function">
    <text evidence="10 12">Specifically methylates the N3 position of the uracil ring of uridine 1498 (m3U1498) in 16S rRNA. Acts on the fully assembled 30S ribosomal subunit.</text>
</comment>
<evidence type="ECO:0000256" key="5">
    <source>
        <dbReference type="ARBA" id="ARBA00022490"/>
    </source>
</evidence>
<dbReference type="Pfam" id="PF20260">
    <property type="entry name" value="PUA_4"/>
    <property type="match status" value="1"/>
</dbReference>
<dbReference type="Proteomes" id="UP000824249">
    <property type="component" value="Unassembled WGS sequence"/>
</dbReference>
<dbReference type="Pfam" id="PF04452">
    <property type="entry name" value="Methyltrans_RNA"/>
    <property type="match status" value="1"/>
</dbReference>
<dbReference type="AlphaFoldDB" id="A0A9D2ARD3"/>
<dbReference type="InterPro" id="IPR006700">
    <property type="entry name" value="RsmE"/>
</dbReference>
<comment type="caution">
    <text evidence="15">The sequence shown here is derived from an EMBL/GenBank/DDBJ whole genome shotgun (WGS) entry which is preliminary data.</text>
</comment>
<dbReference type="EC" id="2.1.1.193" evidence="3 12"/>
<evidence type="ECO:0000256" key="4">
    <source>
        <dbReference type="ARBA" id="ARBA00013673"/>
    </source>
</evidence>
<protein>
    <recommendedName>
        <fullName evidence="4 12">Ribosomal RNA small subunit methyltransferase E</fullName>
        <ecNumber evidence="3 12">2.1.1.193</ecNumber>
    </recommendedName>
</protein>
<dbReference type="PIRSF" id="PIRSF015601">
    <property type="entry name" value="MTase_slr0722"/>
    <property type="match status" value="1"/>
</dbReference>
<dbReference type="GO" id="GO:0070475">
    <property type="term" value="P:rRNA base methylation"/>
    <property type="evidence" value="ECO:0007669"/>
    <property type="project" value="TreeGrafter"/>
</dbReference>
<dbReference type="InterPro" id="IPR015947">
    <property type="entry name" value="PUA-like_sf"/>
</dbReference>
<dbReference type="EMBL" id="DXFD01000022">
    <property type="protein sequence ID" value="HIX46344.1"/>
    <property type="molecule type" value="Genomic_DNA"/>
</dbReference>
<dbReference type="GO" id="GO:0005737">
    <property type="term" value="C:cytoplasm"/>
    <property type="evidence" value="ECO:0007669"/>
    <property type="project" value="UniProtKB-SubCell"/>
</dbReference>
<dbReference type="InterPro" id="IPR046886">
    <property type="entry name" value="RsmE_MTase_dom"/>
</dbReference>
<evidence type="ECO:0000256" key="2">
    <source>
        <dbReference type="ARBA" id="ARBA00005528"/>
    </source>
</evidence>
<dbReference type="SUPFAM" id="SSF75217">
    <property type="entry name" value="alpha/beta knot"/>
    <property type="match status" value="1"/>
</dbReference>
<evidence type="ECO:0000256" key="6">
    <source>
        <dbReference type="ARBA" id="ARBA00022552"/>
    </source>
</evidence>
<dbReference type="SUPFAM" id="SSF88697">
    <property type="entry name" value="PUA domain-like"/>
    <property type="match status" value="1"/>
</dbReference>
<organism evidence="15 16">
    <name type="scientific">Candidatus Borkfalkia faecigallinarum</name>
    <dbReference type="NCBI Taxonomy" id="2838509"/>
    <lineage>
        <taxon>Bacteria</taxon>
        <taxon>Bacillati</taxon>
        <taxon>Bacillota</taxon>
        <taxon>Clostridia</taxon>
        <taxon>Christensenellales</taxon>
        <taxon>Christensenellaceae</taxon>
        <taxon>Candidatus Borkfalkia</taxon>
    </lineage>
</organism>
<evidence type="ECO:0000313" key="15">
    <source>
        <dbReference type="EMBL" id="HIX46344.1"/>
    </source>
</evidence>
<keyword evidence="6 12" id="KW-0698">rRNA processing</keyword>
<feature type="domain" description="Ribosomal RNA small subunit methyltransferase E methyltransferase" evidence="13">
    <location>
        <begin position="74"/>
        <end position="230"/>
    </location>
</feature>
<evidence type="ECO:0000256" key="1">
    <source>
        <dbReference type="ARBA" id="ARBA00004496"/>
    </source>
</evidence>
<proteinExistence type="inferred from homology"/>
<dbReference type="NCBIfam" id="TIGR00046">
    <property type="entry name" value="RsmE family RNA methyltransferase"/>
    <property type="match status" value="1"/>
</dbReference>
<evidence type="ECO:0000256" key="9">
    <source>
        <dbReference type="ARBA" id="ARBA00022691"/>
    </source>
</evidence>
<reference evidence="15" key="2">
    <citation type="submission" date="2021-04" db="EMBL/GenBank/DDBJ databases">
        <authorList>
            <person name="Gilroy R."/>
        </authorList>
    </citation>
    <scope>NUCLEOTIDE SEQUENCE</scope>
    <source>
        <strain evidence="15">26628</strain>
    </source>
</reference>
<evidence type="ECO:0000256" key="12">
    <source>
        <dbReference type="PIRNR" id="PIRNR015601"/>
    </source>
</evidence>
<evidence type="ECO:0000313" key="16">
    <source>
        <dbReference type="Proteomes" id="UP000824249"/>
    </source>
</evidence>
<keyword evidence="9 12" id="KW-0949">S-adenosyl-L-methionine</keyword>
<name>A0A9D2ARD3_9FIRM</name>
<comment type="catalytic activity">
    <reaction evidence="11 12">
        <text>uridine(1498) in 16S rRNA + S-adenosyl-L-methionine = N(3)-methyluridine(1498) in 16S rRNA + S-adenosyl-L-homocysteine + H(+)</text>
        <dbReference type="Rhea" id="RHEA:42920"/>
        <dbReference type="Rhea" id="RHEA-COMP:10283"/>
        <dbReference type="Rhea" id="RHEA-COMP:10284"/>
        <dbReference type="ChEBI" id="CHEBI:15378"/>
        <dbReference type="ChEBI" id="CHEBI:57856"/>
        <dbReference type="ChEBI" id="CHEBI:59789"/>
        <dbReference type="ChEBI" id="CHEBI:65315"/>
        <dbReference type="ChEBI" id="CHEBI:74502"/>
        <dbReference type="EC" id="2.1.1.193"/>
    </reaction>
</comment>
<keyword evidence="5 12" id="KW-0963">Cytoplasm</keyword>
<dbReference type="CDD" id="cd18084">
    <property type="entry name" value="RsmE-like"/>
    <property type="match status" value="1"/>
</dbReference>
<feature type="domain" description="Ribosomal RNA small subunit methyltransferase E PUA-like" evidence="14">
    <location>
        <begin position="18"/>
        <end position="63"/>
    </location>
</feature>
<evidence type="ECO:0000259" key="14">
    <source>
        <dbReference type="Pfam" id="PF20260"/>
    </source>
</evidence>
<dbReference type="Gene3D" id="3.40.1280.10">
    <property type="match status" value="1"/>
</dbReference>
<keyword evidence="7 12" id="KW-0489">Methyltransferase</keyword>
<evidence type="ECO:0000256" key="8">
    <source>
        <dbReference type="ARBA" id="ARBA00022679"/>
    </source>
</evidence>
<gene>
    <name evidence="15" type="ORF">H9737_01465</name>
</gene>
<dbReference type="InterPro" id="IPR029028">
    <property type="entry name" value="Alpha/beta_knot_MTases"/>
</dbReference>
<evidence type="ECO:0000256" key="7">
    <source>
        <dbReference type="ARBA" id="ARBA00022603"/>
    </source>
</evidence>
<dbReference type="InterPro" id="IPR046887">
    <property type="entry name" value="RsmE_PUA-like"/>
</dbReference>
<evidence type="ECO:0000256" key="10">
    <source>
        <dbReference type="ARBA" id="ARBA00025699"/>
    </source>
</evidence>
<evidence type="ECO:0000259" key="13">
    <source>
        <dbReference type="Pfam" id="PF04452"/>
    </source>
</evidence>